<dbReference type="PANTHER" id="PTHR43353:SF5">
    <property type="entry name" value="SUCCINATE-SEMIALDEHYDE DEHYDROGENASE, MITOCHONDRIAL"/>
    <property type="match status" value="1"/>
</dbReference>
<dbReference type="InterPro" id="IPR016160">
    <property type="entry name" value="Ald_DH_CS_CYS"/>
</dbReference>
<dbReference type="FunFam" id="3.40.309.10:FF:000009">
    <property type="entry name" value="Aldehyde dehydrogenase A"/>
    <property type="match status" value="1"/>
</dbReference>
<dbReference type="Gene3D" id="3.40.605.10">
    <property type="entry name" value="Aldehyde Dehydrogenase, Chain A, domain 1"/>
    <property type="match status" value="1"/>
</dbReference>
<dbReference type="Proteomes" id="UP000293719">
    <property type="component" value="Chromosome"/>
</dbReference>
<evidence type="ECO:0000313" key="5">
    <source>
        <dbReference type="Proteomes" id="UP000293719"/>
    </source>
</evidence>
<comment type="similarity">
    <text evidence="1">Belongs to the aldehyde dehydrogenase family.</text>
</comment>
<dbReference type="PANTHER" id="PTHR43353">
    <property type="entry name" value="SUCCINATE-SEMIALDEHYDE DEHYDROGENASE, MITOCHONDRIAL"/>
    <property type="match status" value="1"/>
</dbReference>
<sequence length="480" mass="51101">MTHSVLLHIDGQWTEASEGRTLDVINPATEEVVATVARAEIADLDRAAQAAERAFQTWRRTSAVERSALMRKAAGLVRERRDMIARLLTLENGKPIAQARLEVESAAEMLEWFAEEARRVYGRAIPARAPGIHQLAIREPVGPVAAFTPWNFPISQVVKKLAAALAAGCSMVIKAAEETPASAAELVRACADAGVPDGVINLVFGVPAEISEHLIPHPAIRKMSFTGSTAVGKQLAALAGLHMKRTTMELGGHAPAIVFADSDLPQAAKLIAASKFRNAGQVCIAPTRLMVEEPVFDRFLDLFMEQVDAIEVGDGLNEKVTMGPVIHERRLQAVEDLIQDAVRHGGQVRSGGQRIGNKGYFLAPTVITGTPVEAEAMNTEVFGPVALVAPFADADAAVAEANRLPYGLASYVYTGSAQTMARLSDAVESGIVAFNHTAVALPETPFGGIKESGYGSEGGIEGLDAYLNTKFVTQSVATPQ</sequence>
<dbReference type="InterPro" id="IPR016162">
    <property type="entry name" value="Ald_DH_N"/>
</dbReference>
<dbReference type="GO" id="GO:0009450">
    <property type="term" value="P:gamma-aminobutyric acid catabolic process"/>
    <property type="evidence" value="ECO:0007669"/>
    <property type="project" value="TreeGrafter"/>
</dbReference>
<feature type="domain" description="Aldehyde dehydrogenase" evidence="3">
    <location>
        <begin position="13"/>
        <end position="472"/>
    </location>
</feature>
<dbReference type="GO" id="GO:0004777">
    <property type="term" value="F:succinate-semialdehyde dehydrogenase (NAD+) activity"/>
    <property type="evidence" value="ECO:0007669"/>
    <property type="project" value="TreeGrafter"/>
</dbReference>
<dbReference type="RefSeq" id="WP_131616572.1">
    <property type="nucleotide sequence ID" value="NZ_CP036532.1"/>
</dbReference>
<dbReference type="InterPro" id="IPR016161">
    <property type="entry name" value="Ald_DH/histidinol_DH"/>
</dbReference>
<organism evidence="4 5">
    <name type="scientific">Roseitalea porphyridii</name>
    <dbReference type="NCBI Taxonomy" id="1852022"/>
    <lineage>
        <taxon>Bacteria</taxon>
        <taxon>Pseudomonadati</taxon>
        <taxon>Pseudomonadota</taxon>
        <taxon>Alphaproteobacteria</taxon>
        <taxon>Hyphomicrobiales</taxon>
        <taxon>Ahrensiaceae</taxon>
        <taxon>Roseitalea</taxon>
    </lineage>
</organism>
<dbReference type="KEGG" id="rpod:E0E05_09965"/>
<dbReference type="CDD" id="cd07103">
    <property type="entry name" value="ALDH_F5_SSADH_GabD"/>
    <property type="match status" value="1"/>
</dbReference>
<dbReference type="InterPro" id="IPR015590">
    <property type="entry name" value="Aldehyde_DH_dom"/>
</dbReference>
<dbReference type="SUPFAM" id="SSF53720">
    <property type="entry name" value="ALDH-like"/>
    <property type="match status" value="1"/>
</dbReference>
<evidence type="ECO:0000313" key="4">
    <source>
        <dbReference type="EMBL" id="QBK30888.1"/>
    </source>
</evidence>
<evidence type="ECO:0000259" key="3">
    <source>
        <dbReference type="Pfam" id="PF00171"/>
    </source>
</evidence>
<dbReference type="Pfam" id="PF00171">
    <property type="entry name" value="Aldedh"/>
    <property type="match status" value="1"/>
</dbReference>
<proteinExistence type="inferred from homology"/>
<dbReference type="EMBL" id="CP036532">
    <property type="protein sequence ID" value="QBK30888.1"/>
    <property type="molecule type" value="Genomic_DNA"/>
</dbReference>
<dbReference type="Gene3D" id="3.40.309.10">
    <property type="entry name" value="Aldehyde Dehydrogenase, Chain A, domain 2"/>
    <property type="match status" value="1"/>
</dbReference>
<gene>
    <name evidence="4" type="ORF">E0E05_09965</name>
</gene>
<dbReference type="OrthoDB" id="9812625at2"/>
<dbReference type="PROSITE" id="PS00070">
    <property type="entry name" value="ALDEHYDE_DEHYDR_CYS"/>
    <property type="match status" value="1"/>
</dbReference>
<evidence type="ECO:0000256" key="1">
    <source>
        <dbReference type="ARBA" id="ARBA00009986"/>
    </source>
</evidence>
<dbReference type="InterPro" id="IPR016163">
    <property type="entry name" value="Ald_DH_C"/>
</dbReference>
<accession>A0A4V1A400</accession>
<dbReference type="InterPro" id="IPR050740">
    <property type="entry name" value="Aldehyde_DH_Superfamily"/>
</dbReference>
<protein>
    <submittedName>
        <fullName evidence="4">NAD-dependent succinate-semialdehyde dehydrogenase</fullName>
    </submittedName>
</protein>
<dbReference type="GeneID" id="90767621"/>
<name>A0A4V1A400_9HYPH</name>
<keyword evidence="2" id="KW-0560">Oxidoreductase</keyword>
<dbReference type="AlphaFoldDB" id="A0A4V1A400"/>
<keyword evidence="5" id="KW-1185">Reference proteome</keyword>
<dbReference type="FunFam" id="3.40.605.10:FF:000033">
    <property type="entry name" value="NAD-dependent succinate-semialdehyde dehydrogenase"/>
    <property type="match status" value="1"/>
</dbReference>
<reference evidence="4 5" key="1">
    <citation type="journal article" date="2017" name="Int. J. Syst. Evol. Microbiol.">
        <title>Roseitalea porphyridii gen. nov., sp. nov., isolated from a red alga, and reclassification of Hoeflea suaedae Chung et al. 2013 as Pseudohoeflea suaedae gen. nov., comb. nov.</title>
        <authorList>
            <person name="Hyeon J.W."/>
            <person name="Jeong S.E."/>
            <person name="Baek K."/>
            <person name="Jeon C.O."/>
        </authorList>
    </citation>
    <scope>NUCLEOTIDE SEQUENCE [LARGE SCALE GENOMIC DNA]</scope>
    <source>
        <strain evidence="4 5">MA7-20</strain>
    </source>
</reference>
<evidence type="ECO:0000256" key="2">
    <source>
        <dbReference type="ARBA" id="ARBA00023002"/>
    </source>
</evidence>